<dbReference type="InterPro" id="IPR015854">
    <property type="entry name" value="ABC_transpr_LolD-like"/>
</dbReference>
<dbReference type="Pfam" id="PF00005">
    <property type="entry name" value="ABC_tran"/>
    <property type="match status" value="1"/>
</dbReference>
<dbReference type="CDD" id="cd03225">
    <property type="entry name" value="ABC_cobalt_CbiO_domain1"/>
    <property type="match status" value="1"/>
</dbReference>
<keyword evidence="3 5" id="KW-0067">ATP-binding</keyword>
<dbReference type="KEGG" id="cyt:cce_3525"/>
<reference evidence="5 6" key="1">
    <citation type="journal article" date="2008" name="Proc. Natl. Acad. Sci. U.S.A.">
        <title>The genome of Cyanothece 51142, a unicellular diazotrophic cyanobacterium important in the marine nitrogen cycle.</title>
        <authorList>
            <person name="Welsh E.A."/>
            <person name="Liberton M."/>
            <person name="Stoeckel J."/>
            <person name="Loh T."/>
            <person name="Elvitigala T."/>
            <person name="Wang C."/>
            <person name="Wollam A."/>
            <person name="Fulton R.S."/>
            <person name="Clifton S.W."/>
            <person name="Jacobs J.M."/>
            <person name="Aurora R."/>
            <person name="Ghosh B.K."/>
            <person name="Sherman L.A."/>
            <person name="Smith R.D."/>
            <person name="Wilson R.K."/>
            <person name="Pakrasi H.B."/>
        </authorList>
    </citation>
    <scope>NUCLEOTIDE SEQUENCE [LARGE SCALE GENOMIC DNA]</scope>
    <source>
        <strain evidence="6">ATCC 51142 / BH68</strain>
    </source>
</reference>
<dbReference type="GO" id="GO:0005886">
    <property type="term" value="C:plasma membrane"/>
    <property type="evidence" value="ECO:0007669"/>
    <property type="project" value="TreeGrafter"/>
</dbReference>
<dbReference type="InterPro" id="IPR003593">
    <property type="entry name" value="AAA+_ATPase"/>
</dbReference>
<dbReference type="AlphaFoldDB" id="B1WZX4"/>
<dbReference type="EMBL" id="CP000806">
    <property type="protein sequence ID" value="ACB52873.1"/>
    <property type="molecule type" value="Genomic_DNA"/>
</dbReference>
<dbReference type="InterPro" id="IPR017871">
    <property type="entry name" value="ABC_transporter-like_CS"/>
</dbReference>
<keyword evidence="6" id="KW-1185">Reference proteome</keyword>
<dbReference type="Gene3D" id="3.40.50.300">
    <property type="entry name" value="P-loop containing nucleotide triphosphate hydrolases"/>
    <property type="match status" value="1"/>
</dbReference>
<dbReference type="SUPFAM" id="SSF52540">
    <property type="entry name" value="P-loop containing nucleoside triphosphate hydrolases"/>
    <property type="match status" value="1"/>
</dbReference>
<evidence type="ECO:0000313" key="5">
    <source>
        <dbReference type="EMBL" id="ACB52873.1"/>
    </source>
</evidence>
<dbReference type="STRING" id="43989.cce_3525"/>
<protein>
    <submittedName>
        <fullName evidence="5">ABC transporter ATP-binding protein</fullName>
    </submittedName>
</protein>
<dbReference type="PROSITE" id="PS00211">
    <property type="entry name" value="ABC_TRANSPORTER_1"/>
    <property type="match status" value="1"/>
</dbReference>
<sequence>MEGSTEPLLQLSDVGLSDPLGRHQLLENISFMVNKGDRCCIVGPSGSGKTTLLRLINRLLDPTTGSILFQSQPLSKFQVISLRQKIVLVPQEPKLLGMTVQETLVYPLTLQKLSQSEINQRLDYWRSQLSIPDDWLERNELQLSLGQRQLITIVRGLMMQPTLLLLDEPTSALDRDKALQLIEVLKTITTDTQMTILMVNHQLELVEKLTTQVLKLNRGKLQT</sequence>
<evidence type="ECO:0000313" key="6">
    <source>
        <dbReference type="Proteomes" id="UP000001203"/>
    </source>
</evidence>
<dbReference type="InterPro" id="IPR015856">
    <property type="entry name" value="ABC_transpr_CbiO/EcfA_su"/>
</dbReference>
<dbReference type="PANTHER" id="PTHR24220">
    <property type="entry name" value="IMPORT ATP-BINDING PROTEIN"/>
    <property type="match status" value="1"/>
</dbReference>
<dbReference type="InterPro" id="IPR003439">
    <property type="entry name" value="ABC_transporter-like_ATP-bd"/>
</dbReference>
<dbReference type="PROSITE" id="PS50893">
    <property type="entry name" value="ABC_TRANSPORTER_2"/>
    <property type="match status" value="1"/>
</dbReference>
<dbReference type="InterPro" id="IPR027417">
    <property type="entry name" value="P-loop_NTPase"/>
</dbReference>
<evidence type="ECO:0000256" key="2">
    <source>
        <dbReference type="ARBA" id="ARBA00022741"/>
    </source>
</evidence>
<keyword evidence="1" id="KW-0813">Transport</keyword>
<proteinExistence type="predicted"/>
<keyword evidence="2" id="KW-0547">Nucleotide-binding</keyword>
<dbReference type="OrthoDB" id="422644at2"/>
<organism evidence="5 6">
    <name type="scientific">Crocosphaera subtropica (strain ATCC 51142 / BH68)</name>
    <name type="common">Cyanothece sp. (strain ATCC 51142)</name>
    <dbReference type="NCBI Taxonomy" id="43989"/>
    <lineage>
        <taxon>Bacteria</taxon>
        <taxon>Bacillati</taxon>
        <taxon>Cyanobacteriota</taxon>
        <taxon>Cyanophyceae</taxon>
        <taxon>Oscillatoriophycideae</taxon>
        <taxon>Chroococcales</taxon>
        <taxon>Aphanothecaceae</taxon>
        <taxon>Crocosphaera</taxon>
        <taxon>Crocosphaera subtropica</taxon>
    </lineage>
</organism>
<dbReference type="eggNOG" id="COG1135">
    <property type="taxonomic scope" value="Bacteria"/>
</dbReference>
<gene>
    <name evidence="5" type="ordered locus">cce_3525</name>
</gene>
<dbReference type="SMART" id="SM00382">
    <property type="entry name" value="AAA"/>
    <property type="match status" value="1"/>
</dbReference>
<evidence type="ECO:0000256" key="1">
    <source>
        <dbReference type="ARBA" id="ARBA00022448"/>
    </source>
</evidence>
<evidence type="ECO:0000256" key="3">
    <source>
        <dbReference type="ARBA" id="ARBA00022840"/>
    </source>
</evidence>
<accession>B1WZX4</accession>
<evidence type="ECO:0000259" key="4">
    <source>
        <dbReference type="PROSITE" id="PS50893"/>
    </source>
</evidence>
<dbReference type="GO" id="GO:0022857">
    <property type="term" value="F:transmembrane transporter activity"/>
    <property type="evidence" value="ECO:0007669"/>
    <property type="project" value="UniProtKB-ARBA"/>
</dbReference>
<feature type="domain" description="ABC transporter" evidence="4">
    <location>
        <begin position="9"/>
        <end position="223"/>
    </location>
</feature>
<name>B1WZX4_CROS5</name>
<dbReference type="RefSeq" id="WP_009545308.1">
    <property type="nucleotide sequence ID" value="NC_010546.1"/>
</dbReference>
<dbReference type="Proteomes" id="UP000001203">
    <property type="component" value="Chromosome circular"/>
</dbReference>
<dbReference type="PANTHER" id="PTHR24220:SF676">
    <property type="entry name" value="OLIGOPEPTIDE TRANSPORT ATP-BINDING PROTEIN AMIE"/>
    <property type="match status" value="1"/>
</dbReference>
<dbReference type="GO" id="GO:0016887">
    <property type="term" value="F:ATP hydrolysis activity"/>
    <property type="evidence" value="ECO:0007669"/>
    <property type="project" value="InterPro"/>
</dbReference>
<dbReference type="GO" id="GO:0005524">
    <property type="term" value="F:ATP binding"/>
    <property type="evidence" value="ECO:0007669"/>
    <property type="project" value="UniProtKB-KW"/>
</dbReference>
<dbReference type="HOGENOM" id="CLU_000604_1_22_3"/>